<keyword evidence="5" id="KW-0653">Protein transport</keyword>
<dbReference type="GO" id="GO:0015031">
    <property type="term" value="P:protein transport"/>
    <property type="evidence" value="ECO:0007669"/>
    <property type="project" value="UniProtKB-KW"/>
</dbReference>
<dbReference type="InterPro" id="IPR007255">
    <property type="entry name" value="COG8"/>
</dbReference>
<feature type="region of interest" description="Disordered" evidence="9">
    <location>
        <begin position="366"/>
        <end position="401"/>
    </location>
</feature>
<evidence type="ECO:0000256" key="9">
    <source>
        <dbReference type="SAM" id="MobiDB-lite"/>
    </source>
</evidence>
<sequence>MTLNQQIATLPDGEYKKLFTDVAERLIASRSFLLEELFNKFGGPLDLAESIQVVKNVRKIPYLTSTQLRVSILQYRDLYLDKQILDVSANPEFALQAIEIYRNCMYDTMVLYMAVFPENEIVRRDPGVDPRWEQWSANSPSSVLAEWAIRNVYRLLELIERADMKSQVDMSAFPVEDTNWDSAGMKANVNGGPPQPAAEISMCDELCIYGNGIVESLNVLRYSLSPILLPFVVSHRSSVHFSRAVRILAIHLIDFFNKCILFYFPYSTINRLYGSSLPRHEYEKICHLNVRDILNECDGGETMKEILQTDLEPPKVDDDVLETLLAKKIPIADFSKSEDNDTMIQTMTSEPPPEDVLLNAAENAPNSKQPETLHLGTAPSSSSTTIPNAHPDVTIESTQLSDMDITETSSLTEALQTDSTPLSSMDLVTTSSGRMVPTDVTSYNTARTSVRFSIDGDDISETNDLKTHHSFQSAHSPSNMSIAKTDTLLDAENSRGHNISIESVDGSGYQ</sequence>
<dbReference type="GO" id="GO:0017119">
    <property type="term" value="C:Golgi transport complex"/>
    <property type="evidence" value="ECO:0007669"/>
    <property type="project" value="InterPro"/>
</dbReference>
<comment type="similarity">
    <text evidence="2">Belongs to the COG8 family.</text>
</comment>
<evidence type="ECO:0000256" key="7">
    <source>
        <dbReference type="ARBA" id="ARBA00023136"/>
    </source>
</evidence>
<accession>A0AAF3FSX5</accession>
<evidence type="ECO:0000256" key="2">
    <source>
        <dbReference type="ARBA" id="ARBA00006419"/>
    </source>
</evidence>
<organism evidence="10 11">
    <name type="scientific">Mesorhabditis belari</name>
    <dbReference type="NCBI Taxonomy" id="2138241"/>
    <lineage>
        <taxon>Eukaryota</taxon>
        <taxon>Metazoa</taxon>
        <taxon>Ecdysozoa</taxon>
        <taxon>Nematoda</taxon>
        <taxon>Chromadorea</taxon>
        <taxon>Rhabditida</taxon>
        <taxon>Rhabditina</taxon>
        <taxon>Rhabditomorpha</taxon>
        <taxon>Rhabditoidea</taxon>
        <taxon>Rhabditidae</taxon>
        <taxon>Mesorhabditinae</taxon>
        <taxon>Mesorhabditis</taxon>
    </lineage>
</organism>
<feature type="compositionally biased region" description="Polar residues" evidence="9">
    <location>
        <begin position="378"/>
        <end position="387"/>
    </location>
</feature>
<evidence type="ECO:0000256" key="5">
    <source>
        <dbReference type="ARBA" id="ARBA00022927"/>
    </source>
</evidence>
<evidence type="ECO:0000256" key="8">
    <source>
        <dbReference type="ARBA" id="ARBA00031347"/>
    </source>
</evidence>
<dbReference type="WBParaSite" id="MBELARI_LOCUS8885">
    <property type="protein sequence ID" value="MBELARI_LOCUS8885"/>
    <property type="gene ID" value="MBELARI_LOCUS8885"/>
</dbReference>
<evidence type="ECO:0000313" key="11">
    <source>
        <dbReference type="WBParaSite" id="MBELARI_LOCUS8885"/>
    </source>
</evidence>
<keyword evidence="10" id="KW-1185">Reference proteome</keyword>
<keyword evidence="6" id="KW-0333">Golgi apparatus</keyword>
<comment type="subcellular location">
    <subcellularLocation>
        <location evidence="1">Golgi apparatus membrane</location>
        <topology evidence="1">Peripheral membrane protein</topology>
    </subcellularLocation>
</comment>
<evidence type="ECO:0000256" key="3">
    <source>
        <dbReference type="ARBA" id="ARBA00020983"/>
    </source>
</evidence>
<dbReference type="GO" id="GO:0000139">
    <property type="term" value="C:Golgi membrane"/>
    <property type="evidence" value="ECO:0007669"/>
    <property type="project" value="UniProtKB-SubCell"/>
</dbReference>
<evidence type="ECO:0000256" key="6">
    <source>
        <dbReference type="ARBA" id="ARBA00023034"/>
    </source>
</evidence>
<name>A0AAF3FSX5_9BILA</name>
<evidence type="ECO:0000313" key="10">
    <source>
        <dbReference type="Proteomes" id="UP000887575"/>
    </source>
</evidence>
<evidence type="ECO:0000256" key="4">
    <source>
        <dbReference type="ARBA" id="ARBA00022448"/>
    </source>
</evidence>
<keyword evidence="4" id="KW-0813">Transport</keyword>
<dbReference type="Pfam" id="PF04124">
    <property type="entry name" value="Dor1"/>
    <property type="match status" value="1"/>
</dbReference>
<protein>
    <recommendedName>
        <fullName evidence="3">Conserved oligomeric Golgi complex subunit 8</fullName>
    </recommendedName>
    <alternativeName>
        <fullName evidence="8">Component of oligomeric Golgi complex 8</fullName>
    </alternativeName>
</protein>
<dbReference type="Proteomes" id="UP000887575">
    <property type="component" value="Unassembled WGS sequence"/>
</dbReference>
<dbReference type="AlphaFoldDB" id="A0AAF3FSX5"/>
<dbReference type="PANTHER" id="PTHR21311">
    <property type="entry name" value="CONSERVED OLIGOMERIC GOLGI COMPLEX COMPONENT 8"/>
    <property type="match status" value="1"/>
</dbReference>
<keyword evidence="7" id="KW-0472">Membrane</keyword>
<evidence type="ECO:0000256" key="1">
    <source>
        <dbReference type="ARBA" id="ARBA00004395"/>
    </source>
</evidence>
<proteinExistence type="inferred from homology"/>
<dbReference type="GO" id="GO:0006891">
    <property type="term" value="P:intra-Golgi vesicle-mediated transport"/>
    <property type="evidence" value="ECO:0007669"/>
    <property type="project" value="TreeGrafter"/>
</dbReference>
<reference evidence="11" key="1">
    <citation type="submission" date="2024-02" db="UniProtKB">
        <authorList>
            <consortium name="WormBaseParasite"/>
        </authorList>
    </citation>
    <scope>IDENTIFICATION</scope>
</reference>
<dbReference type="PANTHER" id="PTHR21311:SF0">
    <property type="entry name" value="CONSERVED OLIGOMERIC GOLGI COMPLEX SUBUNIT 8"/>
    <property type="match status" value="1"/>
</dbReference>